<keyword evidence="2" id="KW-1185">Reference proteome</keyword>
<dbReference type="EMBL" id="JACVVK020000179">
    <property type="protein sequence ID" value="KAK7486395.1"/>
    <property type="molecule type" value="Genomic_DNA"/>
</dbReference>
<dbReference type="Proteomes" id="UP001519460">
    <property type="component" value="Unassembled WGS sequence"/>
</dbReference>
<gene>
    <name evidence="1" type="ORF">BaRGS_00022319</name>
</gene>
<dbReference type="AlphaFoldDB" id="A0ABD0KHD4"/>
<accession>A0ABD0KHD4</accession>
<sequence length="175" mass="19564">MIASCSRLKSQTRLTGFGIGNLNINTRDPIRGHHAYSSVCPPYHTYPRTPSSLTPPHPTPHGFTGWRTMLLPSPRDLCYFGDSRFQHLHECLHTCVAFAGCIQKPRIYMSAAYVRFTRSYNIEYRCAQLISAMPELGKRLFAANTVFVCCTCLVASSGGKSQQARVVRATRLGYT</sequence>
<protein>
    <submittedName>
        <fullName evidence="1">Uncharacterized protein</fullName>
    </submittedName>
</protein>
<comment type="caution">
    <text evidence="1">The sequence shown here is derived from an EMBL/GenBank/DDBJ whole genome shotgun (WGS) entry which is preliminary data.</text>
</comment>
<organism evidence="1 2">
    <name type="scientific">Batillaria attramentaria</name>
    <dbReference type="NCBI Taxonomy" id="370345"/>
    <lineage>
        <taxon>Eukaryota</taxon>
        <taxon>Metazoa</taxon>
        <taxon>Spiralia</taxon>
        <taxon>Lophotrochozoa</taxon>
        <taxon>Mollusca</taxon>
        <taxon>Gastropoda</taxon>
        <taxon>Caenogastropoda</taxon>
        <taxon>Sorbeoconcha</taxon>
        <taxon>Cerithioidea</taxon>
        <taxon>Batillariidae</taxon>
        <taxon>Batillaria</taxon>
    </lineage>
</organism>
<name>A0ABD0KHD4_9CAEN</name>
<evidence type="ECO:0000313" key="2">
    <source>
        <dbReference type="Proteomes" id="UP001519460"/>
    </source>
</evidence>
<evidence type="ECO:0000313" key="1">
    <source>
        <dbReference type="EMBL" id="KAK7486395.1"/>
    </source>
</evidence>
<reference evidence="1 2" key="1">
    <citation type="journal article" date="2023" name="Sci. Data">
        <title>Genome assembly of the Korean intertidal mud-creeper Batillaria attramentaria.</title>
        <authorList>
            <person name="Patra A.K."/>
            <person name="Ho P.T."/>
            <person name="Jun S."/>
            <person name="Lee S.J."/>
            <person name="Kim Y."/>
            <person name="Won Y.J."/>
        </authorList>
    </citation>
    <scope>NUCLEOTIDE SEQUENCE [LARGE SCALE GENOMIC DNA]</scope>
    <source>
        <strain evidence="1">Wonlab-2016</strain>
    </source>
</reference>
<proteinExistence type="predicted"/>